<evidence type="ECO:0000313" key="2">
    <source>
        <dbReference type="Proteomes" id="UP000240883"/>
    </source>
</evidence>
<dbReference type="Proteomes" id="UP000240883">
    <property type="component" value="Unassembled WGS sequence"/>
</dbReference>
<keyword evidence="2" id="KW-1185">Reference proteome</keyword>
<dbReference type="EMBL" id="KZ678133">
    <property type="protein sequence ID" value="PSN69326.1"/>
    <property type="molecule type" value="Genomic_DNA"/>
</dbReference>
<reference evidence="1 2" key="1">
    <citation type="journal article" date="2018" name="Front. Microbiol.">
        <title>Genome-Wide Analysis of Corynespora cassiicola Leaf Fall Disease Putative Effectors.</title>
        <authorList>
            <person name="Lopez D."/>
            <person name="Ribeiro S."/>
            <person name="Label P."/>
            <person name="Fumanal B."/>
            <person name="Venisse J.S."/>
            <person name="Kohler A."/>
            <person name="de Oliveira R.R."/>
            <person name="Labutti K."/>
            <person name="Lipzen A."/>
            <person name="Lail K."/>
            <person name="Bauer D."/>
            <person name="Ohm R.A."/>
            <person name="Barry K.W."/>
            <person name="Spatafora J."/>
            <person name="Grigoriev I.V."/>
            <person name="Martin F.M."/>
            <person name="Pujade-Renaud V."/>
        </authorList>
    </citation>
    <scope>NUCLEOTIDE SEQUENCE [LARGE SCALE GENOMIC DNA]</scope>
    <source>
        <strain evidence="1 2">Philippines</strain>
    </source>
</reference>
<name>A0A2T2NVL6_CORCC</name>
<gene>
    <name evidence="1" type="ORF">BS50DRAFT_339636</name>
</gene>
<accession>A0A2T2NVL6</accession>
<evidence type="ECO:0000313" key="1">
    <source>
        <dbReference type="EMBL" id="PSN69326.1"/>
    </source>
</evidence>
<proteinExistence type="predicted"/>
<protein>
    <submittedName>
        <fullName evidence="1">Uncharacterized protein</fullName>
    </submittedName>
</protein>
<dbReference type="AlphaFoldDB" id="A0A2T2NVL6"/>
<dbReference type="OrthoDB" id="10591262at2759"/>
<organism evidence="1 2">
    <name type="scientific">Corynespora cassiicola Philippines</name>
    <dbReference type="NCBI Taxonomy" id="1448308"/>
    <lineage>
        <taxon>Eukaryota</taxon>
        <taxon>Fungi</taxon>
        <taxon>Dikarya</taxon>
        <taxon>Ascomycota</taxon>
        <taxon>Pezizomycotina</taxon>
        <taxon>Dothideomycetes</taxon>
        <taxon>Pleosporomycetidae</taxon>
        <taxon>Pleosporales</taxon>
        <taxon>Corynesporascaceae</taxon>
        <taxon>Corynespora</taxon>
    </lineage>
</organism>
<sequence>MQHQPNPYPNPYAPQPFCRLHDTLYTSLLHLGRRRRLDNAGAVHESRPEDAVRVLEHAVLETDHNELRALEPRLDKTANVLRVRQVERSVHLVENVHGRRLELQQRQDE</sequence>